<reference evidence="2" key="1">
    <citation type="submission" date="2015-09" db="EMBL/GenBank/DDBJ databases">
        <title>Complete sequence of Algoriphagus sp. M8-2.</title>
        <authorList>
            <person name="Shintani M."/>
        </authorList>
    </citation>
    <scope>NUCLEOTIDE SEQUENCE [LARGE SCALE GENOMIC DNA]</scope>
    <source>
        <strain evidence="2">M8-2</strain>
    </source>
</reference>
<dbReference type="OrthoDB" id="9799598at2"/>
<dbReference type="PATRIC" id="fig|1727163.4.peg.2670"/>
<sequence length="165" mass="19519">MNNTLSIFIQKELWKQFGAGLDMLSDSISACPDAIWESDIRFSQMAYHTLFFLDYYLTKEPVGFSQPTHFTYSEFEEDPEVIIFPKADLGLYLEGCRSKARDFIFSLNETQLEKRWINESRTMDFSMLEILLYNLRHVQHHVGQLNLLLRQTIHQAPEWIYRAKV</sequence>
<dbReference type="EMBL" id="CP012836">
    <property type="protein sequence ID" value="AMQ57315.1"/>
    <property type="molecule type" value="Genomic_DNA"/>
</dbReference>
<protein>
    <submittedName>
        <fullName evidence="1">Uncharacterized protein</fullName>
    </submittedName>
</protein>
<dbReference type="Proteomes" id="UP000073816">
    <property type="component" value="Chromosome"/>
</dbReference>
<proteinExistence type="predicted"/>
<evidence type="ECO:0000313" key="1">
    <source>
        <dbReference type="EMBL" id="AMQ57315.1"/>
    </source>
</evidence>
<dbReference type="STRING" id="1727163.AO498_12785"/>
<keyword evidence="2" id="KW-1185">Reference proteome</keyword>
<dbReference type="Gene3D" id="1.20.120.450">
    <property type="entry name" value="dinb family like domain"/>
    <property type="match status" value="1"/>
</dbReference>
<organism evidence="1 2">
    <name type="scientific">Algoriphagus sanaruensis</name>
    <dbReference type="NCBI Taxonomy" id="1727163"/>
    <lineage>
        <taxon>Bacteria</taxon>
        <taxon>Pseudomonadati</taxon>
        <taxon>Bacteroidota</taxon>
        <taxon>Cytophagia</taxon>
        <taxon>Cytophagales</taxon>
        <taxon>Cyclobacteriaceae</taxon>
        <taxon>Algoriphagus</taxon>
    </lineage>
</organism>
<reference evidence="1 2" key="2">
    <citation type="journal article" date="2016" name="Genome Announc.">
        <title>Complete Genome Sequence of Algoriphagus sp. Strain M8-2, Isolated from a Brackish Lake.</title>
        <authorList>
            <person name="Muraguchi Y."/>
            <person name="Kushimoto K."/>
            <person name="Ohtsubo Y."/>
            <person name="Suzuki T."/>
            <person name="Dohra H."/>
            <person name="Kimbara K."/>
            <person name="Shintani M."/>
        </authorList>
    </citation>
    <scope>NUCLEOTIDE SEQUENCE [LARGE SCALE GENOMIC DNA]</scope>
    <source>
        <strain evidence="1 2">M8-2</strain>
    </source>
</reference>
<accession>A0A142EQB0</accession>
<dbReference type="AlphaFoldDB" id="A0A142EQB0"/>
<dbReference type="InterPro" id="IPR034660">
    <property type="entry name" value="DinB/YfiT-like"/>
</dbReference>
<evidence type="ECO:0000313" key="2">
    <source>
        <dbReference type="Proteomes" id="UP000073816"/>
    </source>
</evidence>
<dbReference type="KEGG" id="alm:AO498_12785"/>
<gene>
    <name evidence="1" type="ORF">AO498_12785</name>
</gene>
<dbReference type="RefSeq" id="WP_067548309.1">
    <property type="nucleotide sequence ID" value="NZ_CP012836.1"/>
</dbReference>
<dbReference type="SUPFAM" id="SSF109854">
    <property type="entry name" value="DinB/YfiT-like putative metalloenzymes"/>
    <property type="match status" value="1"/>
</dbReference>
<name>A0A142EQB0_9BACT</name>